<dbReference type="EMBL" id="QFFJ01000001">
    <property type="protein sequence ID" value="RBL93691.1"/>
    <property type="molecule type" value="Genomic_DNA"/>
</dbReference>
<evidence type="ECO:0008006" key="9">
    <source>
        <dbReference type="Google" id="ProtNLM"/>
    </source>
</evidence>
<dbReference type="Proteomes" id="UP000253410">
    <property type="component" value="Unassembled WGS sequence"/>
</dbReference>
<evidence type="ECO:0000256" key="1">
    <source>
        <dbReference type="ARBA" id="ARBA00004141"/>
    </source>
</evidence>
<dbReference type="GO" id="GO:0016787">
    <property type="term" value="F:hydrolase activity"/>
    <property type="evidence" value="ECO:0007669"/>
    <property type="project" value="TreeGrafter"/>
</dbReference>
<keyword evidence="8" id="KW-1185">Reference proteome</keyword>
<keyword evidence="5 6" id="KW-0472">Membrane</keyword>
<dbReference type="AlphaFoldDB" id="A0A365Y5W0"/>
<feature type="transmembrane region" description="Helical" evidence="6">
    <location>
        <begin position="197"/>
        <end position="215"/>
    </location>
</feature>
<evidence type="ECO:0000256" key="6">
    <source>
        <dbReference type="SAM" id="Phobius"/>
    </source>
</evidence>
<sequence>MITSRWLVLYFITLFADLVLIGLNMDAFRYATKPLLVPLLAAYFMSSAADVPGKQRMWMYGALFSCFLGDVLLMFDNLFLPGLGSFLVGHLFYITFFLTIRYSNPPVPYCKYPLVFLNAAIIIGFILFLMPYLGNLAIPVIIYSLVISITVQSVIHAFHYRYQPAAWYCLIGAILFLLSDSLIALGKFYHPMSAGGILVMLTYGLAQAGLVHGSVKYYGDKS</sequence>
<evidence type="ECO:0000256" key="4">
    <source>
        <dbReference type="ARBA" id="ARBA00022989"/>
    </source>
</evidence>
<evidence type="ECO:0000256" key="2">
    <source>
        <dbReference type="ARBA" id="ARBA00007375"/>
    </source>
</evidence>
<protein>
    <recommendedName>
        <fullName evidence="9">Lysoplasmalogenase</fullName>
    </recommendedName>
</protein>
<name>A0A365Y5W0_9BACT</name>
<feature type="transmembrane region" description="Helical" evidence="6">
    <location>
        <begin position="6"/>
        <end position="23"/>
    </location>
</feature>
<feature type="transmembrane region" description="Helical" evidence="6">
    <location>
        <begin position="82"/>
        <end position="100"/>
    </location>
</feature>
<keyword evidence="4 6" id="KW-1133">Transmembrane helix</keyword>
<feature type="transmembrane region" description="Helical" evidence="6">
    <location>
        <begin position="112"/>
        <end position="133"/>
    </location>
</feature>
<keyword evidence="3 6" id="KW-0812">Transmembrane</keyword>
<accession>A0A365Y5W0</accession>
<dbReference type="RefSeq" id="WP_113616283.1">
    <property type="nucleotide sequence ID" value="NZ_QFFJ01000001.1"/>
</dbReference>
<feature type="transmembrane region" description="Helical" evidence="6">
    <location>
        <begin position="140"/>
        <end position="159"/>
    </location>
</feature>
<evidence type="ECO:0000313" key="7">
    <source>
        <dbReference type="EMBL" id="RBL93691.1"/>
    </source>
</evidence>
<comment type="caution">
    <text evidence="7">The sequence shown here is derived from an EMBL/GenBank/DDBJ whole genome shotgun (WGS) entry which is preliminary data.</text>
</comment>
<evidence type="ECO:0000313" key="8">
    <source>
        <dbReference type="Proteomes" id="UP000253410"/>
    </source>
</evidence>
<dbReference type="OrthoDB" id="5651790at2"/>
<dbReference type="Pfam" id="PF07947">
    <property type="entry name" value="YhhN"/>
    <property type="match status" value="1"/>
</dbReference>
<dbReference type="InterPro" id="IPR012506">
    <property type="entry name" value="TMEM86B-like"/>
</dbReference>
<gene>
    <name evidence="7" type="ORF">DF182_14415</name>
</gene>
<reference evidence="7 8" key="1">
    <citation type="submission" date="2018-05" db="EMBL/GenBank/DDBJ databases">
        <title>Chitinophaga sp. K3CV102501T nov., isolated from isolated from a monsoon evergreen broad-leaved forest soil.</title>
        <authorList>
            <person name="Lv Y."/>
        </authorList>
    </citation>
    <scope>NUCLEOTIDE SEQUENCE [LARGE SCALE GENOMIC DNA]</scope>
    <source>
        <strain evidence="7 8">GDMCC 1.1325</strain>
    </source>
</reference>
<comment type="subcellular location">
    <subcellularLocation>
        <location evidence="1">Membrane</location>
        <topology evidence="1">Multi-pass membrane protein</topology>
    </subcellularLocation>
</comment>
<dbReference type="PANTHER" id="PTHR31885:SF6">
    <property type="entry name" value="GH04784P"/>
    <property type="match status" value="1"/>
</dbReference>
<proteinExistence type="inferred from homology"/>
<organism evidence="7 8">
    <name type="scientific">Chitinophaga flava</name>
    <dbReference type="NCBI Taxonomy" id="2259036"/>
    <lineage>
        <taxon>Bacteria</taxon>
        <taxon>Pseudomonadati</taxon>
        <taxon>Bacteroidota</taxon>
        <taxon>Chitinophagia</taxon>
        <taxon>Chitinophagales</taxon>
        <taxon>Chitinophagaceae</taxon>
        <taxon>Chitinophaga</taxon>
    </lineage>
</organism>
<dbReference type="PANTHER" id="PTHR31885">
    <property type="entry name" value="GH04784P"/>
    <property type="match status" value="1"/>
</dbReference>
<evidence type="ECO:0000256" key="3">
    <source>
        <dbReference type="ARBA" id="ARBA00022692"/>
    </source>
</evidence>
<dbReference type="GO" id="GO:0016020">
    <property type="term" value="C:membrane"/>
    <property type="evidence" value="ECO:0007669"/>
    <property type="project" value="UniProtKB-SubCell"/>
</dbReference>
<feature type="transmembrane region" description="Helical" evidence="6">
    <location>
        <begin position="165"/>
        <end position="185"/>
    </location>
</feature>
<comment type="similarity">
    <text evidence="2">Belongs to the TMEM86 family.</text>
</comment>
<evidence type="ECO:0000256" key="5">
    <source>
        <dbReference type="ARBA" id="ARBA00023136"/>
    </source>
</evidence>